<comment type="similarity">
    <text evidence="1">Belongs to the lin-52 family.</text>
</comment>
<keyword evidence="3" id="KW-1185">Reference proteome</keyword>
<protein>
    <submittedName>
        <fullName evidence="4">Protein lin-52 homolog</fullName>
    </submittedName>
</protein>
<evidence type="ECO:0000256" key="1">
    <source>
        <dbReference type="ARBA" id="ARBA00005456"/>
    </source>
</evidence>
<feature type="region of interest" description="Disordered" evidence="2">
    <location>
        <begin position="1"/>
        <end position="29"/>
    </location>
</feature>
<dbReference type="PANTHER" id="PTHR31489">
    <property type="entry name" value="LIN52 FAMILY MEMBER"/>
    <property type="match status" value="1"/>
</dbReference>
<organism evidence="3 4">
    <name type="scientific">Nicrophorus vespilloides</name>
    <name type="common">Boreal carrion beetle</name>
    <dbReference type="NCBI Taxonomy" id="110193"/>
    <lineage>
        <taxon>Eukaryota</taxon>
        <taxon>Metazoa</taxon>
        <taxon>Ecdysozoa</taxon>
        <taxon>Arthropoda</taxon>
        <taxon>Hexapoda</taxon>
        <taxon>Insecta</taxon>
        <taxon>Pterygota</taxon>
        <taxon>Neoptera</taxon>
        <taxon>Endopterygota</taxon>
        <taxon>Coleoptera</taxon>
        <taxon>Polyphaga</taxon>
        <taxon>Staphyliniformia</taxon>
        <taxon>Silphidae</taxon>
        <taxon>Nicrophorinae</taxon>
        <taxon>Nicrophorus</taxon>
    </lineage>
</organism>
<proteinExistence type="inferred from homology"/>
<evidence type="ECO:0000256" key="2">
    <source>
        <dbReference type="SAM" id="MobiDB-lite"/>
    </source>
</evidence>
<reference evidence="4" key="1">
    <citation type="submission" date="2025-08" db="UniProtKB">
        <authorList>
            <consortium name="RefSeq"/>
        </authorList>
    </citation>
    <scope>IDENTIFICATION</scope>
    <source>
        <tissue evidence="4">Whole Larva</tissue>
    </source>
</reference>
<dbReference type="InterPro" id="IPR018737">
    <property type="entry name" value="DREAM_LIN52"/>
</dbReference>
<accession>A0ABM1N8J3</accession>
<evidence type="ECO:0000313" key="4">
    <source>
        <dbReference type="RefSeq" id="XP_017783143.1"/>
    </source>
</evidence>
<dbReference type="Proteomes" id="UP000695000">
    <property type="component" value="Unplaced"/>
</dbReference>
<name>A0ABM1N8J3_NICVS</name>
<dbReference type="PANTHER" id="PTHR31489:SF2">
    <property type="entry name" value="PROTEIN LIN-52 HOMOLOG"/>
    <property type="match status" value="1"/>
</dbReference>
<sequence length="128" mass="14905">MESEKPGSVQQGSSEDDQHSFDEFEQSLISMENIDRTSPELWPEKFPGLTDFISSYANLNTTKLPYNKKFNHEDQTYMNQLSTLSTSSLVSKVKELHDITYQLGLEESKEMTRGKYLNIFNRKIRKEK</sequence>
<gene>
    <name evidence="4" type="primary">LOC108567286</name>
</gene>
<evidence type="ECO:0000313" key="3">
    <source>
        <dbReference type="Proteomes" id="UP000695000"/>
    </source>
</evidence>
<dbReference type="RefSeq" id="XP_017783143.1">
    <property type="nucleotide sequence ID" value="XM_017927654.1"/>
</dbReference>
<dbReference type="GeneID" id="108567286"/>
<dbReference type="Pfam" id="PF10044">
    <property type="entry name" value="LIN52"/>
    <property type="match status" value="1"/>
</dbReference>